<organism evidence="1 2">
    <name type="scientific">Thermomonospora cellulosilytica</name>
    <dbReference type="NCBI Taxonomy" id="1411118"/>
    <lineage>
        <taxon>Bacteria</taxon>
        <taxon>Bacillati</taxon>
        <taxon>Actinomycetota</taxon>
        <taxon>Actinomycetes</taxon>
        <taxon>Streptosporangiales</taxon>
        <taxon>Thermomonosporaceae</taxon>
        <taxon>Thermomonospora</taxon>
    </lineage>
</organism>
<reference evidence="1 2" key="1">
    <citation type="submission" date="2020-08" db="EMBL/GenBank/DDBJ databases">
        <title>Sequencing the genomes of 1000 actinobacteria strains.</title>
        <authorList>
            <person name="Klenk H.-P."/>
        </authorList>
    </citation>
    <scope>NUCLEOTIDE SEQUENCE [LARGE SCALE GENOMIC DNA]</scope>
    <source>
        <strain evidence="1 2">DSM 45823</strain>
    </source>
</reference>
<evidence type="ECO:0000313" key="1">
    <source>
        <dbReference type="EMBL" id="MBA9004895.1"/>
    </source>
</evidence>
<sequence>MTATGLREVIHRTLDGTVVRLAGDLDLSAPYSSVVRLGFVRRLHELTSVDRAFVVDWVRTLGVDRLTEEYRMQGGRLRIGAGAVRDESLADFPARQERAVTERVLAAVWEGRRHAVCAHLYHARPADAIRLFAAVQITEHPEGVALIPRTRHGAVIAETASLAKDIPGIGLLEISPLNRETARLLPAHRGTRLRTGELYRDTHVDGGVYFVMATPTAVVTVLPDEREAPHAPTRLSRLAVSAVPEETP</sequence>
<protein>
    <submittedName>
        <fullName evidence="1">Uncharacterized protein</fullName>
    </submittedName>
</protein>
<dbReference type="Proteomes" id="UP000539313">
    <property type="component" value="Unassembled WGS sequence"/>
</dbReference>
<comment type="caution">
    <text evidence="1">The sequence shown here is derived from an EMBL/GenBank/DDBJ whole genome shotgun (WGS) entry which is preliminary data.</text>
</comment>
<proteinExistence type="predicted"/>
<accession>A0A7W3MZT9</accession>
<name>A0A7W3MZT9_9ACTN</name>
<keyword evidence="2" id="KW-1185">Reference proteome</keyword>
<gene>
    <name evidence="1" type="ORF">HNR21_003777</name>
</gene>
<dbReference type="RefSeq" id="WP_182706221.1">
    <property type="nucleotide sequence ID" value="NZ_JACJII010000001.1"/>
</dbReference>
<dbReference type="AlphaFoldDB" id="A0A7W3MZT9"/>
<evidence type="ECO:0000313" key="2">
    <source>
        <dbReference type="Proteomes" id="UP000539313"/>
    </source>
</evidence>
<dbReference type="EMBL" id="JACJII010000001">
    <property type="protein sequence ID" value="MBA9004895.1"/>
    <property type="molecule type" value="Genomic_DNA"/>
</dbReference>